<evidence type="ECO:0000313" key="1">
    <source>
        <dbReference type="EMBL" id="KAK3697848.1"/>
    </source>
</evidence>
<reference evidence="1" key="1">
    <citation type="submission" date="2023-07" db="EMBL/GenBank/DDBJ databases">
        <title>Black Yeasts Isolated from many extreme environments.</title>
        <authorList>
            <person name="Coleine C."/>
            <person name="Stajich J.E."/>
            <person name="Selbmann L."/>
        </authorList>
    </citation>
    <scope>NUCLEOTIDE SEQUENCE</scope>
    <source>
        <strain evidence="1">CCFEE 5714</strain>
    </source>
</reference>
<name>A0ACC3MKU2_9PEZI</name>
<keyword evidence="2" id="KW-1185">Reference proteome</keyword>
<keyword evidence="1" id="KW-0396">Initiation factor</keyword>
<dbReference type="EMBL" id="JAUTXU010000219">
    <property type="protein sequence ID" value="KAK3697848.1"/>
    <property type="molecule type" value="Genomic_DNA"/>
</dbReference>
<accession>A0ACC3MKU2</accession>
<keyword evidence="1" id="KW-0648">Protein biosynthesis</keyword>
<proteinExistence type="predicted"/>
<dbReference type="Proteomes" id="UP001281147">
    <property type="component" value="Unassembled WGS sequence"/>
</dbReference>
<organism evidence="1 2">
    <name type="scientific">Vermiconidia calcicola</name>
    <dbReference type="NCBI Taxonomy" id="1690605"/>
    <lineage>
        <taxon>Eukaryota</taxon>
        <taxon>Fungi</taxon>
        <taxon>Dikarya</taxon>
        <taxon>Ascomycota</taxon>
        <taxon>Pezizomycotina</taxon>
        <taxon>Dothideomycetes</taxon>
        <taxon>Dothideomycetidae</taxon>
        <taxon>Mycosphaerellales</taxon>
        <taxon>Extremaceae</taxon>
        <taxon>Vermiconidia</taxon>
    </lineage>
</organism>
<comment type="caution">
    <text evidence="1">The sequence shown here is derived from an EMBL/GenBank/DDBJ whole genome shotgun (WGS) entry which is preliminary data.</text>
</comment>
<protein>
    <submittedName>
        <fullName evidence="1">Eukaryotic translation initiation factor 4B</fullName>
    </submittedName>
</protein>
<sequence>MAPKKKQEKMNLGEFLTNQSLGSWADEMETQPIPSASAYGSRDSDRGERRAFTQPAWDQARTGGGGVGGGMSSMGGRGASYGRTKLKSTLYAERPTDGAVDRPRFEGREQLPLPDKPPYTAHLGNLAYDVSRNEVEKLFEECQVTSVRIVEDKMDQKPKGFGYVEFATLEGLKKALTFTDTHFMGRSLKISVAEPPKDRAESTRDFSDWSRKGPLQDLPSSGRQPSRGFSRGGFDDRSDAGSERGGARKGFFEGDGKVRDFSNWERKGPLTPAPNNPPAREGGRMRETGGAMESKQAPAWGEGRSDSGSRPPRREFEPRPSVDRTPTAADQDTQWRSKMRPDASPAATPDVSTPSSPQQQAPKERPKLNLTKRQVSTGAEGADAGAFSTDSKAGTNSKASPFGAARPIDTAAREREIEEKHQMAIRQKKEADDKAKEDKVSRESAARAQRAERADRGQAQEDDKVTSPTSESGKARRTSRPQNGTKPAPKENGEAQAQNKPGFSILQHDTEGGDNEEEAVEDNEDANGEIVSEKGTQPQETKIEVSKAPNTNEPTAEAMEEEGWSTVSSSKPKSKGRGGGGRAIAS</sequence>
<evidence type="ECO:0000313" key="2">
    <source>
        <dbReference type="Proteomes" id="UP001281147"/>
    </source>
</evidence>
<gene>
    <name evidence="1" type="primary">TIF3_2</name>
    <name evidence="1" type="ORF">LTR37_017239</name>
</gene>